<dbReference type="AlphaFoldDB" id="A0A5K7S6X7"/>
<dbReference type="KEGG" id="anf:AQPE_1445"/>
<evidence type="ECO:0000313" key="1">
    <source>
        <dbReference type="EMBL" id="BBE17296.1"/>
    </source>
</evidence>
<dbReference type="Gene3D" id="3.90.1010.20">
    <property type="match status" value="1"/>
</dbReference>
<evidence type="ECO:0000313" key="2">
    <source>
        <dbReference type="Proteomes" id="UP001193389"/>
    </source>
</evidence>
<accession>A0A5K7S6X7</accession>
<protein>
    <submittedName>
        <fullName evidence="1">Pheromone lipoprotein</fullName>
    </submittedName>
</protein>
<sequence length="196" mass="22626">MWQKYKNKESYPITNRKRIRCMKNYLAPLFVCFIVCTSFSHPSNQDQEKSAILEKIHWIIERSDMNKVRSAFKEICDENHFPGLVSGLKDGTYKGASPVDDFGYRHEVTFEMKGGKMISIDYDEIHKDGHGKQHDEAYCKQMLQSGTTPAIAYPSYENQMLEKQDFNRIDAVSGASYSDYRLRLAILYAILNSGQL</sequence>
<reference evidence="1" key="1">
    <citation type="journal article" date="2020" name="Int. J. Syst. Evol. Microbiol.">
        <title>Aquipluma nitroreducens gen. nov. sp. nov., a novel facultatively anaerobic bacterium isolated from a freshwater lake.</title>
        <authorList>
            <person name="Watanabe M."/>
            <person name="Kojima H."/>
            <person name="Fukui M."/>
        </authorList>
    </citation>
    <scope>NUCLEOTIDE SEQUENCE</scope>
    <source>
        <strain evidence="1">MeG22</strain>
    </source>
</reference>
<gene>
    <name evidence="1" type="ORF">AQPE_1445</name>
</gene>
<keyword evidence="1" id="KW-0449">Lipoprotein</keyword>
<keyword evidence="2" id="KW-1185">Reference proteome</keyword>
<name>A0A5K7S6X7_9BACT</name>
<dbReference type="EMBL" id="AP018694">
    <property type="protein sequence ID" value="BBE17296.1"/>
    <property type="molecule type" value="Genomic_DNA"/>
</dbReference>
<dbReference type="Proteomes" id="UP001193389">
    <property type="component" value="Chromosome"/>
</dbReference>
<organism evidence="1 2">
    <name type="scientific">Aquipluma nitroreducens</name>
    <dbReference type="NCBI Taxonomy" id="2010828"/>
    <lineage>
        <taxon>Bacteria</taxon>
        <taxon>Pseudomonadati</taxon>
        <taxon>Bacteroidota</taxon>
        <taxon>Bacteroidia</taxon>
        <taxon>Marinilabiliales</taxon>
        <taxon>Prolixibacteraceae</taxon>
        <taxon>Aquipluma</taxon>
    </lineage>
</organism>
<proteinExistence type="predicted"/>